<evidence type="ECO:0000313" key="2">
    <source>
        <dbReference type="Proteomes" id="UP000434223"/>
    </source>
</evidence>
<evidence type="ECO:0000313" key="1">
    <source>
        <dbReference type="EMBL" id="MUB62835.1"/>
    </source>
</evidence>
<comment type="caution">
    <text evidence="1">The sequence shown here is derived from an EMBL/GenBank/DDBJ whole genome shotgun (WGS) entry which is preliminary data.</text>
</comment>
<gene>
    <name evidence="1" type="ORF">GNE07_07160</name>
</gene>
<name>A0A174WJU8_9FIRM</name>
<proteinExistence type="predicted"/>
<dbReference type="SMART" id="SM00260">
    <property type="entry name" value="CheW"/>
    <property type="match status" value="1"/>
</dbReference>
<dbReference type="InterPro" id="IPR039315">
    <property type="entry name" value="CheW"/>
</dbReference>
<dbReference type="SUPFAM" id="SSF50341">
    <property type="entry name" value="CheW-like"/>
    <property type="match status" value="1"/>
</dbReference>
<sequence length="157" mass="17420">MNDLRMAAEKECGEELEFLCVRMPDAVYGFELACIREIIWNSRITPVPCVPEYYEGLCNWKGTIIPAASLNRMTGEEESAAGDQPVIVIAEAGTLQCGFLVQEEPEILRVPAEARLSGDTPERIGEILKIKAAYAGDQEVVYVIDTEETLKCMVVFD</sequence>
<dbReference type="OrthoDB" id="9794382at2"/>
<dbReference type="InterPro" id="IPR002545">
    <property type="entry name" value="CheW-lke_dom"/>
</dbReference>
<dbReference type="PANTHER" id="PTHR22617">
    <property type="entry name" value="CHEMOTAXIS SENSOR HISTIDINE KINASE-RELATED"/>
    <property type="match status" value="1"/>
</dbReference>
<dbReference type="GO" id="GO:0005829">
    <property type="term" value="C:cytosol"/>
    <property type="evidence" value="ECO:0007669"/>
    <property type="project" value="TreeGrafter"/>
</dbReference>
<dbReference type="EMBL" id="WNME01000003">
    <property type="protein sequence ID" value="MUB62835.1"/>
    <property type="molecule type" value="Genomic_DNA"/>
</dbReference>
<dbReference type="InterPro" id="IPR036061">
    <property type="entry name" value="CheW-like_dom_sf"/>
</dbReference>
<dbReference type="Proteomes" id="UP000434223">
    <property type="component" value="Unassembled WGS sequence"/>
</dbReference>
<accession>A0A174WJU8</accession>
<dbReference type="PANTHER" id="PTHR22617:SF23">
    <property type="entry name" value="CHEMOTAXIS PROTEIN CHEW"/>
    <property type="match status" value="1"/>
</dbReference>
<organism evidence="1 2">
    <name type="scientific">Hungatella hathewayi</name>
    <dbReference type="NCBI Taxonomy" id="154046"/>
    <lineage>
        <taxon>Bacteria</taxon>
        <taxon>Bacillati</taxon>
        <taxon>Bacillota</taxon>
        <taxon>Clostridia</taxon>
        <taxon>Lachnospirales</taxon>
        <taxon>Lachnospiraceae</taxon>
        <taxon>Hungatella</taxon>
    </lineage>
</organism>
<dbReference type="GeneID" id="93150753"/>
<dbReference type="Pfam" id="PF01584">
    <property type="entry name" value="CheW"/>
    <property type="match status" value="1"/>
</dbReference>
<dbReference type="GO" id="GO:0006935">
    <property type="term" value="P:chemotaxis"/>
    <property type="evidence" value="ECO:0007669"/>
    <property type="project" value="InterPro"/>
</dbReference>
<dbReference type="PROSITE" id="PS50851">
    <property type="entry name" value="CHEW"/>
    <property type="match status" value="1"/>
</dbReference>
<reference evidence="1 2" key="1">
    <citation type="submission" date="2019-09" db="EMBL/GenBank/DDBJ databases">
        <title>Draft genome sequencing of Hungatella hathewayi 123Y-2.</title>
        <authorList>
            <person name="Lv Q."/>
            <person name="Li S."/>
        </authorList>
    </citation>
    <scope>NUCLEOTIDE SEQUENCE [LARGE SCALE GENOMIC DNA]</scope>
    <source>
        <strain evidence="1 2">123Y-2</strain>
    </source>
</reference>
<dbReference type="RefSeq" id="WP_055651322.1">
    <property type="nucleotide sequence ID" value="NZ_CABJBJ010000025.1"/>
</dbReference>
<protein>
    <submittedName>
        <fullName evidence="1">Uncharacterized protein</fullName>
    </submittedName>
</protein>
<dbReference type="Gene3D" id="2.30.30.40">
    <property type="entry name" value="SH3 Domains"/>
    <property type="match status" value="1"/>
</dbReference>
<dbReference type="Gene3D" id="2.40.50.180">
    <property type="entry name" value="CheA-289, Domain 4"/>
    <property type="match status" value="1"/>
</dbReference>
<dbReference type="AlphaFoldDB" id="A0A174WJU8"/>
<dbReference type="GO" id="GO:0007165">
    <property type="term" value="P:signal transduction"/>
    <property type="evidence" value="ECO:0007669"/>
    <property type="project" value="InterPro"/>
</dbReference>